<dbReference type="EMBL" id="JAAGAB010000004">
    <property type="protein sequence ID" value="NDV02530.1"/>
    <property type="molecule type" value="Genomic_DNA"/>
</dbReference>
<dbReference type="RefSeq" id="WP_163895600.1">
    <property type="nucleotide sequence ID" value="NZ_JAAFYS010000004.1"/>
</dbReference>
<accession>A0A6B2JWM5</accession>
<reference evidence="3 4" key="1">
    <citation type="submission" date="2020-02" db="EMBL/GenBank/DDBJ databases">
        <title>Pseudoroseicyclus tamarix, sp. nov., isolated from offshore sediment of a Tamarix chinensis forest.</title>
        <authorList>
            <person name="Gai Y."/>
        </authorList>
    </citation>
    <scope>NUCLEOTIDE SEQUENCE [LARGE SCALE GENOMIC DNA]</scope>
    <source>
        <strain evidence="3 4">CLL3-39</strain>
    </source>
</reference>
<feature type="transmembrane region" description="Helical" evidence="2">
    <location>
        <begin position="6"/>
        <end position="24"/>
    </location>
</feature>
<name>A0A6B2JWM5_9RHOB</name>
<keyword evidence="2" id="KW-0472">Membrane</keyword>
<evidence type="ECO:0000313" key="4">
    <source>
        <dbReference type="Proteomes" id="UP000474757"/>
    </source>
</evidence>
<protein>
    <submittedName>
        <fullName evidence="3">Uncharacterized protein</fullName>
    </submittedName>
</protein>
<dbReference type="AlphaFoldDB" id="A0A6B2JWM5"/>
<evidence type="ECO:0000256" key="1">
    <source>
        <dbReference type="SAM" id="MobiDB-lite"/>
    </source>
</evidence>
<feature type="region of interest" description="Disordered" evidence="1">
    <location>
        <begin position="94"/>
        <end position="119"/>
    </location>
</feature>
<keyword evidence="4" id="KW-1185">Reference proteome</keyword>
<dbReference type="Proteomes" id="UP000474757">
    <property type="component" value="Unassembled WGS sequence"/>
</dbReference>
<evidence type="ECO:0000256" key="2">
    <source>
        <dbReference type="SAM" id="Phobius"/>
    </source>
</evidence>
<organism evidence="3 4">
    <name type="scientific">Pseudoroseicyclus tamaricis</name>
    <dbReference type="NCBI Taxonomy" id="2705421"/>
    <lineage>
        <taxon>Bacteria</taxon>
        <taxon>Pseudomonadati</taxon>
        <taxon>Pseudomonadota</taxon>
        <taxon>Alphaproteobacteria</taxon>
        <taxon>Rhodobacterales</taxon>
        <taxon>Paracoccaceae</taxon>
        <taxon>Pseudoroseicyclus</taxon>
    </lineage>
</organism>
<keyword evidence="2" id="KW-0812">Transmembrane</keyword>
<evidence type="ECO:0000313" key="3">
    <source>
        <dbReference type="EMBL" id="NDV02530.1"/>
    </source>
</evidence>
<gene>
    <name evidence="3" type="ORF">GZA08_16290</name>
</gene>
<keyword evidence="2" id="KW-1133">Transmembrane helix</keyword>
<comment type="caution">
    <text evidence="3">The sequence shown here is derived from an EMBL/GenBank/DDBJ whole genome shotgun (WGS) entry which is preliminary data.</text>
</comment>
<sequence>MALIADILLMAGALGAGFYCFVLASRLKRFTDLETGVGGAVAVLSAQVDDLGRALAKAQGSAGGSVARLGEATERAEAAAKQLELLVASLHDLPESQEEEPAAPPVNPFFQRRKEGADV</sequence>
<proteinExistence type="predicted"/>